<dbReference type="RefSeq" id="WP_176161388.1">
    <property type="nucleotide sequence ID" value="NZ_CP054929.1"/>
</dbReference>
<dbReference type="Gene3D" id="1.10.101.10">
    <property type="entry name" value="PGBD-like superfamily/PGBD"/>
    <property type="match status" value="1"/>
</dbReference>
<evidence type="ECO:0000256" key="2">
    <source>
        <dbReference type="SAM" id="Phobius"/>
    </source>
</evidence>
<feature type="domain" description="Peptidoglycan binding-like" evidence="3">
    <location>
        <begin position="258"/>
        <end position="314"/>
    </location>
</feature>
<feature type="region of interest" description="Disordered" evidence="1">
    <location>
        <begin position="301"/>
        <end position="323"/>
    </location>
</feature>
<feature type="compositionally biased region" description="Basic and acidic residues" evidence="1">
    <location>
        <begin position="311"/>
        <end position="323"/>
    </location>
</feature>
<sequence length="323" mass="32424">MTGELCPHCFAPPRADGRPGCACAARGADLPDLATTAALPATPETGPDPDDLRLFDDDPRDADQADADSATAGGAAGGATPAGGAGNGDGPDGGGAGAGDRPARHRRRRPLAIVIAAAVLVAVVGTVAFGTGLLGGQSGEGADDRALSDDRVATPSAALPTWDGRMTDGATPPPSSTATPSPSASRSGGESPSATPSSATPSRTREPSASPSASSARPSESGAPDRPSERPTPSPSAPADPPRPTEPAGPPVLRQGDSGAEVAELQDRLRQTWTYVGTADGEYDASVTDAVGTYQRRHDITADPEGVYGPHTRDYLEARTDQP</sequence>
<proteinExistence type="predicted"/>
<feature type="compositionally biased region" description="Low complexity" evidence="1">
    <location>
        <begin position="176"/>
        <end position="221"/>
    </location>
</feature>
<evidence type="ECO:0000313" key="4">
    <source>
        <dbReference type="EMBL" id="QKW49654.1"/>
    </source>
</evidence>
<accession>A0A7H8N567</accession>
<dbReference type="InterPro" id="IPR036366">
    <property type="entry name" value="PGBDSf"/>
</dbReference>
<name>A0A7H8N567_9ACTN</name>
<dbReference type="Pfam" id="PF01471">
    <property type="entry name" value="PG_binding_1"/>
    <property type="match status" value="1"/>
</dbReference>
<protein>
    <submittedName>
        <fullName evidence="4">Peptidoglycan-binding protein</fullName>
    </submittedName>
</protein>
<keyword evidence="2" id="KW-0812">Transmembrane</keyword>
<keyword evidence="2" id="KW-0472">Membrane</keyword>
<feature type="compositionally biased region" description="Basic and acidic residues" evidence="1">
    <location>
        <begin position="142"/>
        <end position="152"/>
    </location>
</feature>
<evidence type="ECO:0000313" key="5">
    <source>
        <dbReference type="Proteomes" id="UP000509303"/>
    </source>
</evidence>
<dbReference type="Proteomes" id="UP000509303">
    <property type="component" value="Chromosome"/>
</dbReference>
<feature type="compositionally biased region" description="Basic and acidic residues" evidence="1">
    <location>
        <begin position="50"/>
        <end position="63"/>
    </location>
</feature>
<keyword evidence="5" id="KW-1185">Reference proteome</keyword>
<feature type="compositionally biased region" description="Pro residues" evidence="1">
    <location>
        <begin position="230"/>
        <end position="250"/>
    </location>
</feature>
<reference evidence="4 5" key="1">
    <citation type="submission" date="2020-06" db="EMBL/GenBank/DDBJ databases">
        <title>Genome mining for natural products.</title>
        <authorList>
            <person name="Zhang B."/>
            <person name="Shi J."/>
            <person name="Ge H."/>
        </authorList>
    </citation>
    <scope>NUCLEOTIDE SEQUENCE [LARGE SCALE GENOMIC DNA]</scope>
    <source>
        <strain evidence="4 5">NA00687</strain>
    </source>
</reference>
<dbReference type="SUPFAM" id="SSF47090">
    <property type="entry name" value="PGBD-like"/>
    <property type="match status" value="1"/>
</dbReference>
<dbReference type="InterPro" id="IPR002477">
    <property type="entry name" value="Peptidoglycan-bd-like"/>
</dbReference>
<dbReference type="InterPro" id="IPR036365">
    <property type="entry name" value="PGBD-like_sf"/>
</dbReference>
<keyword evidence="2" id="KW-1133">Transmembrane helix</keyword>
<evidence type="ECO:0000256" key="1">
    <source>
        <dbReference type="SAM" id="MobiDB-lite"/>
    </source>
</evidence>
<evidence type="ECO:0000259" key="3">
    <source>
        <dbReference type="Pfam" id="PF01471"/>
    </source>
</evidence>
<feature type="region of interest" description="Disordered" evidence="1">
    <location>
        <begin position="1"/>
        <end position="104"/>
    </location>
</feature>
<dbReference type="EMBL" id="CP054929">
    <property type="protein sequence ID" value="QKW49654.1"/>
    <property type="molecule type" value="Genomic_DNA"/>
</dbReference>
<gene>
    <name evidence="4" type="ORF">HUT08_08910</name>
</gene>
<feature type="transmembrane region" description="Helical" evidence="2">
    <location>
        <begin position="111"/>
        <end position="135"/>
    </location>
</feature>
<organism evidence="4 5">
    <name type="scientific">Streptomyces buecherae</name>
    <dbReference type="NCBI Taxonomy" id="2763006"/>
    <lineage>
        <taxon>Bacteria</taxon>
        <taxon>Bacillati</taxon>
        <taxon>Actinomycetota</taxon>
        <taxon>Actinomycetes</taxon>
        <taxon>Kitasatosporales</taxon>
        <taxon>Streptomycetaceae</taxon>
        <taxon>Streptomyces</taxon>
    </lineage>
</organism>
<dbReference type="AlphaFoldDB" id="A0A7H8N567"/>
<feature type="compositionally biased region" description="Gly residues" evidence="1">
    <location>
        <begin position="74"/>
        <end position="98"/>
    </location>
</feature>
<feature type="region of interest" description="Disordered" evidence="1">
    <location>
        <begin position="132"/>
        <end position="260"/>
    </location>
</feature>
<feature type="compositionally biased region" description="Low complexity" evidence="1">
    <location>
        <begin position="18"/>
        <end position="43"/>
    </location>
</feature>